<reference evidence="1" key="1">
    <citation type="submission" date="2021-06" db="EMBL/GenBank/DDBJ databases">
        <authorList>
            <person name="Kallberg Y."/>
            <person name="Tangrot J."/>
            <person name="Rosling A."/>
        </authorList>
    </citation>
    <scope>NUCLEOTIDE SEQUENCE</scope>
    <source>
        <strain evidence="1">IL203A</strain>
    </source>
</reference>
<sequence length="41" mass="4874">MKRVFMLNCFAIPICPYSTQCNSVALWQINFDFNIFFVGYM</sequence>
<protein>
    <submittedName>
        <fullName evidence="1">16014_t:CDS:1</fullName>
    </submittedName>
</protein>
<name>A0ACA9K4Z4_9GLOM</name>
<evidence type="ECO:0000313" key="2">
    <source>
        <dbReference type="Proteomes" id="UP000789702"/>
    </source>
</evidence>
<proteinExistence type="predicted"/>
<evidence type="ECO:0000313" key="1">
    <source>
        <dbReference type="EMBL" id="CAG8452431.1"/>
    </source>
</evidence>
<gene>
    <name evidence="1" type="ORF">DHETER_LOCUS898</name>
</gene>
<comment type="caution">
    <text evidence="1">The sequence shown here is derived from an EMBL/GenBank/DDBJ whole genome shotgun (WGS) entry which is preliminary data.</text>
</comment>
<dbReference type="EMBL" id="CAJVPU010000499">
    <property type="protein sequence ID" value="CAG8452431.1"/>
    <property type="molecule type" value="Genomic_DNA"/>
</dbReference>
<accession>A0ACA9K4Z4</accession>
<organism evidence="1 2">
    <name type="scientific">Dentiscutata heterogama</name>
    <dbReference type="NCBI Taxonomy" id="1316150"/>
    <lineage>
        <taxon>Eukaryota</taxon>
        <taxon>Fungi</taxon>
        <taxon>Fungi incertae sedis</taxon>
        <taxon>Mucoromycota</taxon>
        <taxon>Glomeromycotina</taxon>
        <taxon>Glomeromycetes</taxon>
        <taxon>Diversisporales</taxon>
        <taxon>Gigasporaceae</taxon>
        <taxon>Dentiscutata</taxon>
    </lineage>
</organism>
<dbReference type="Proteomes" id="UP000789702">
    <property type="component" value="Unassembled WGS sequence"/>
</dbReference>
<keyword evidence="2" id="KW-1185">Reference proteome</keyword>